<comment type="catalytic activity">
    <reaction evidence="1">
        <text>Random endo-hydrolysis of N-acetyl-beta-D-glucosaminide (1-&gt;4)-beta-linkages in chitin and chitodextrins.</text>
        <dbReference type="EC" id="3.2.1.14"/>
    </reaction>
</comment>
<evidence type="ECO:0000256" key="15">
    <source>
        <dbReference type="ARBA" id="ARBA00038074"/>
    </source>
</evidence>
<dbReference type="InterPro" id="IPR050546">
    <property type="entry name" value="Glycosyl_Hydrlase_16"/>
</dbReference>
<evidence type="ECO:0000256" key="18">
    <source>
        <dbReference type="SAM" id="MobiDB-lite"/>
    </source>
</evidence>
<dbReference type="PROSITE" id="PS51762">
    <property type="entry name" value="GH16_2"/>
    <property type="match status" value="1"/>
</dbReference>
<evidence type="ECO:0000256" key="16">
    <source>
        <dbReference type="PIRNR" id="PIRNR037299"/>
    </source>
</evidence>
<accession>A0A7U3Q210</accession>
<evidence type="ECO:0000256" key="10">
    <source>
        <dbReference type="ARBA" id="ARBA00023157"/>
    </source>
</evidence>
<evidence type="ECO:0000256" key="6">
    <source>
        <dbReference type="ARBA" id="ARBA00022679"/>
    </source>
</evidence>
<dbReference type="SUPFAM" id="SSF49899">
    <property type="entry name" value="Concanavalin A-like lectins/glucanases"/>
    <property type="match status" value="1"/>
</dbReference>
<dbReference type="InterPro" id="IPR000757">
    <property type="entry name" value="Beta-glucanase-like"/>
</dbReference>
<dbReference type="GO" id="GO:0016757">
    <property type="term" value="F:glycosyltransferase activity"/>
    <property type="evidence" value="ECO:0007669"/>
    <property type="project" value="UniProtKB-KW"/>
</dbReference>
<dbReference type="Proteomes" id="UP000594364">
    <property type="component" value="Chromosome 6"/>
</dbReference>
<organism evidence="21 22">
    <name type="scientific">Epichloe festucae (strain Fl1)</name>
    <dbReference type="NCBI Taxonomy" id="877507"/>
    <lineage>
        <taxon>Eukaryota</taxon>
        <taxon>Fungi</taxon>
        <taxon>Dikarya</taxon>
        <taxon>Ascomycota</taxon>
        <taxon>Pezizomycotina</taxon>
        <taxon>Sordariomycetes</taxon>
        <taxon>Hypocreomycetidae</taxon>
        <taxon>Hypocreales</taxon>
        <taxon>Clavicipitaceae</taxon>
        <taxon>Epichloe</taxon>
    </lineage>
</organism>
<dbReference type="GO" id="GO:0098552">
    <property type="term" value="C:side of membrane"/>
    <property type="evidence" value="ECO:0007669"/>
    <property type="project" value="UniProtKB-KW"/>
</dbReference>
<evidence type="ECO:0000256" key="2">
    <source>
        <dbReference type="ARBA" id="ARBA00004196"/>
    </source>
</evidence>
<evidence type="ECO:0000256" key="17">
    <source>
        <dbReference type="PIRSR" id="PIRSR037299-1"/>
    </source>
</evidence>
<keyword evidence="13" id="KW-0326">Glycosidase</keyword>
<dbReference type="GO" id="GO:0031505">
    <property type="term" value="P:fungal-type cell wall organization"/>
    <property type="evidence" value="ECO:0007669"/>
    <property type="project" value="TreeGrafter"/>
</dbReference>
<evidence type="ECO:0000256" key="9">
    <source>
        <dbReference type="ARBA" id="ARBA00023136"/>
    </source>
</evidence>
<dbReference type="Gene3D" id="2.60.120.200">
    <property type="match status" value="1"/>
</dbReference>
<proteinExistence type="inferred from homology"/>
<evidence type="ECO:0000256" key="3">
    <source>
        <dbReference type="ARBA" id="ARBA00004589"/>
    </source>
</evidence>
<evidence type="ECO:0000256" key="4">
    <source>
        <dbReference type="ARBA" id="ARBA00022622"/>
    </source>
</evidence>
<evidence type="ECO:0000313" key="21">
    <source>
        <dbReference type="EMBL" id="QPH18568.1"/>
    </source>
</evidence>
<feature type="domain" description="GH16" evidence="20">
    <location>
        <begin position="18"/>
        <end position="258"/>
    </location>
</feature>
<dbReference type="CDD" id="cd02183">
    <property type="entry name" value="GH16_fungal_CRH1_transglycosylase"/>
    <property type="match status" value="1"/>
</dbReference>
<evidence type="ECO:0000259" key="20">
    <source>
        <dbReference type="PROSITE" id="PS51762"/>
    </source>
</evidence>
<keyword evidence="10" id="KW-1015">Disulfide bond</keyword>
<evidence type="ECO:0000256" key="14">
    <source>
        <dbReference type="ARBA" id="ARBA00023316"/>
    </source>
</evidence>
<feature type="signal peptide" evidence="19">
    <location>
        <begin position="1"/>
        <end position="21"/>
    </location>
</feature>
<evidence type="ECO:0000256" key="11">
    <source>
        <dbReference type="ARBA" id="ARBA00023180"/>
    </source>
</evidence>
<feature type="compositionally biased region" description="Low complexity" evidence="18">
    <location>
        <begin position="300"/>
        <end position="360"/>
    </location>
</feature>
<evidence type="ECO:0000256" key="7">
    <source>
        <dbReference type="ARBA" id="ARBA00022729"/>
    </source>
</evidence>
<gene>
    <name evidence="21" type="ORF">C2857_003642</name>
</gene>
<keyword evidence="5" id="KW-0328">Glycosyltransferase</keyword>
<sequence length="386" mass="40475">MISNLIPAVAVALAASSLVSAQTSTDCNPLKKGAISFSLSFSTFFIVYATCDFTKGPCDVFEALGTTPVKYESRGGVFEMSKAGQAPTLRSRDYIFFGRVEVEMQAAPGKGVISCLVLQSDDLDEIDFETVGSDTKQIQTNYFYKGDITTYDRGAFHPVNDILTMHTYALDWTPDKLEWLIDGKVQRTVRRAEIGDSKFPQGPMQVKVGTWVAGYQGNSPGTITWAGGIADFSNGPSSAVFKTIKITDYGGGYSATSKDVKEYVYGDRSGSASSIRVKLRDGSSGSSGSSATNATTSEPTVAQSTSVATSSTTAPTTAPTTTTFTQNNNTTTTTTTAAGTNTTAGHVPTSTTTPPVSGAAGRNAKAVGAALAAIVAAFALKTWHSS</sequence>
<evidence type="ECO:0000256" key="1">
    <source>
        <dbReference type="ARBA" id="ARBA00000822"/>
    </source>
</evidence>
<dbReference type="GO" id="GO:0008843">
    <property type="term" value="F:endochitinase activity"/>
    <property type="evidence" value="ECO:0007669"/>
    <property type="project" value="UniProtKB-EC"/>
</dbReference>
<keyword evidence="12" id="KW-0449">Lipoprotein</keyword>
<dbReference type="AlphaFoldDB" id="A0A7U3Q210"/>
<keyword evidence="4" id="KW-0336">GPI-anchor</keyword>
<evidence type="ECO:0000256" key="12">
    <source>
        <dbReference type="ARBA" id="ARBA00023288"/>
    </source>
</evidence>
<dbReference type="PIRSF" id="PIRSF037299">
    <property type="entry name" value="Glycosidase_CRH1_prd"/>
    <property type="match status" value="1"/>
</dbReference>
<protein>
    <recommendedName>
        <fullName evidence="16">Crh-like protein</fullName>
        <ecNumber evidence="16">3.2.-.-</ecNumber>
    </recommendedName>
</protein>
<dbReference type="GO" id="GO:0009277">
    <property type="term" value="C:fungal-type cell wall"/>
    <property type="evidence" value="ECO:0007669"/>
    <property type="project" value="TreeGrafter"/>
</dbReference>
<keyword evidence="7 19" id="KW-0732">Signal</keyword>
<reference evidence="21 22" key="1">
    <citation type="journal article" date="2018" name="PLoS Genet.">
        <title>Repeat elements organise 3D genome structure and mediate transcription in the filamentous fungus Epichloe festucae.</title>
        <authorList>
            <person name="Winter D.J."/>
            <person name="Ganley A.R.D."/>
            <person name="Young C.A."/>
            <person name="Liachko I."/>
            <person name="Schardl C.L."/>
            <person name="Dupont P.Y."/>
            <person name="Berry D."/>
            <person name="Ram A."/>
            <person name="Scott B."/>
            <person name="Cox M.P."/>
        </authorList>
    </citation>
    <scope>NUCLEOTIDE SEQUENCE [LARGE SCALE GENOMIC DNA]</scope>
    <source>
        <strain evidence="21 22">Fl1</strain>
    </source>
</reference>
<keyword evidence="6" id="KW-0808">Transferase</keyword>
<evidence type="ECO:0000313" key="22">
    <source>
        <dbReference type="Proteomes" id="UP000594364"/>
    </source>
</evidence>
<keyword evidence="22" id="KW-1185">Reference proteome</keyword>
<feature type="active site" description="Proton donor" evidence="17">
    <location>
        <position position="129"/>
    </location>
</feature>
<evidence type="ECO:0000256" key="19">
    <source>
        <dbReference type="SAM" id="SignalP"/>
    </source>
</evidence>
<evidence type="ECO:0000256" key="13">
    <source>
        <dbReference type="ARBA" id="ARBA00023295"/>
    </source>
</evidence>
<dbReference type="PANTHER" id="PTHR10963:SF68">
    <property type="entry name" value="GLYCOSIDASE CRH1-RELATED"/>
    <property type="match status" value="1"/>
</dbReference>
<evidence type="ECO:0000256" key="8">
    <source>
        <dbReference type="ARBA" id="ARBA00022801"/>
    </source>
</evidence>
<dbReference type="InterPro" id="IPR013320">
    <property type="entry name" value="ConA-like_dom_sf"/>
</dbReference>
<keyword evidence="8 16" id="KW-0378">Hydrolase</keyword>
<keyword evidence="14" id="KW-0961">Cell wall biogenesis/degradation</keyword>
<feature type="active site" description="Nucleophile" evidence="17">
    <location>
        <position position="125"/>
    </location>
</feature>
<dbReference type="EMBL" id="CP031390">
    <property type="protein sequence ID" value="QPH18568.1"/>
    <property type="molecule type" value="Genomic_DNA"/>
</dbReference>
<evidence type="ECO:0000256" key="5">
    <source>
        <dbReference type="ARBA" id="ARBA00022676"/>
    </source>
</evidence>
<dbReference type="PANTHER" id="PTHR10963">
    <property type="entry name" value="GLYCOSYL HYDROLASE-RELATED"/>
    <property type="match status" value="1"/>
</dbReference>
<dbReference type="Pfam" id="PF00722">
    <property type="entry name" value="Glyco_hydro_16"/>
    <property type="match status" value="1"/>
</dbReference>
<dbReference type="GO" id="GO:0005975">
    <property type="term" value="P:carbohydrate metabolic process"/>
    <property type="evidence" value="ECO:0007669"/>
    <property type="project" value="InterPro"/>
</dbReference>
<feature type="chain" id="PRO_5033980382" description="Crh-like protein" evidence="19">
    <location>
        <begin position="22"/>
        <end position="386"/>
    </location>
</feature>
<dbReference type="InterPro" id="IPR017168">
    <property type="entry name" value="CHR-like"/>
</dbReference>
<comment type="subcellular location">
    <subcellularLocation>
        <location evidence="2">Cell envelope</location>
    </subcellularLocation>
    <subcellularLocation>
        <location evidence="3">Membrane</location>
        <topology evidence="3">Lipid-anchor</topology>
        <topology evidence="3">GPI-anchor</topology>
    </subcellularLocation>
</comment>
<feature type="region of interest" description="Disordered" evidence="18">
    <location>
        <begin position="274"/>
        <end position="360"/>
    </location>
</feature>
<keyword evidence="9 16" id="KW-0472">Membrane</keyword>
<comment type="similarity">
    <text evidence="15">Belongs to the glycosyl hydrolase 16 family. CRH1 subfamily.</text>
</comment>
<dbReference type="OrthoDB" id="4781at2759"/>
<dbReference type="EC" id="3.2.-.-" evidence="16"/>
<name>A0A7U3Q210_EPIFF</name>
<keyword evidence="11" id="KW-0325">Glycoprotein</keyword>